<sequence length="187" mass="21130">MKRASNIMLNGMILLSLSAVSFFSSAEKFLKSVPGAVNTAVQVGPVVTSQPEDDDDIIIVAQTEWVDSGIHNKKEEYSLFFTRENPKIDSKLNVTFSFMIQMNGDKKVEMSDKGKPNGMFFNRLIETWSLDCLNFSGHRLSRVYIMNDSIIYSRKLDTSHKDIGKVEKLTVFPDTDSYNAAKYYCGK</sequence>
<evidence type="ECO:0000313" key="2">
    <source>
        <dbReference type="EMBL" id="MCY0789477.1"/>
    </source>
</evidence>
<accession>A0A9Q4GRH4</accession>
<dbReference type="EMBL" id="JAPNMI010000003">
    <property type="protein sequence ID" value="MCY0789477.1"/>
    <property type="molecule type" value="Genomic_DNA"/>
</dbReference>
<organism evidence="2 3">
    <name type="scientific">Morganella morganii</name>
    <name type="common">Proteus morganii</name>
    <dbReference type="NCBI Taxonomy" id="582"/>
    <lineage>
        <taxon>Bacteria</taxon>
        <taxon>Pseudomonadati</taxon>
        <taxon>Pseudomonadota</taxon>
        <taxon>Gammaproteobacteria</taxon>
        <taxon>Enterobacterales</taxon>
        <taxon>Morganellaceae</taxon>
        <taxon>Morganella</taxon>
    </lineage>
</organism>
<feature type="chain" id="PRO_5040277361" evidence="1">
    <location>
        <begin position="27"/>
        <end position="187"/>
    </location>
</feature>
<keyword evidence="1" id="KW-0732">Signal</keyword>
<gene>
    <name evidence="2" type="ORF">N0392_07220</name>
</gene>
<dbReference type="AlphaFoldDB" id="A0A9Q4GRH4"/>
<evidence type="ECO:0000313" key="3">
    <source>
        <dbReference type="Proteomes" id="UP001076655"/>
    </source>
</evidence>
<proteinExistence type="predicted"/>
<dbReference type="Proteomes" id="UP001076655">
    <property type="component" value="Unassembled WGS sequence"/>
</dbReference>
<reference evidence="2" key="1">
    <citation type="submission" date="2022-08" db="EMBL/GenBank/DDBJ databases">
        <authorList>
            <person name="Dale J.L."/>
        </authorList>
    </citation>
    <scope>NUCLEOTIDE SEQUENCE</scope>
    <source>
        <strain evidence="2">2022EL-00758</strain>
    </source>
</reference>
<name>A0A9Q4GRH4_MORMO</name>
<feature type="signal peptide" evidence="1">
    <location>
        <begin position="1"/>
        <end position="26"/>
    </location>
</feature>
<evidence type="ECO:0000256" key="1">
    <source>
        <dbReference type="SAM" id="SignalP"/>
    </source>
</evidence>
<protein>
    <submittedName>
        <fullName evidence="2">Uncharacterized protein</fullName>
    </submittedName>
</protein>
<dbReference type="RefSeq" id="WP_260249543.1">
    <property type="nucleotide sequence ID" value="NZ_JALMEJ010000008.1"/>
</dbReference>
<comment type="caution">
    <text evidence="2">The sequence shown here is derived from an EMBL/GenBank/DDBJ whole genome shotgun (WGS) entry which is preliminary data.</text>
</comment>